<feature type="transmembrane region" description="Helical" evidence="1">
    <location>
        <begin position="988"/>
        <end position="1012"/>
    </location>
</feature>
<name>S3D2L9_GLAL2</name>
<dbReference type="STRING" id="1116229.S3D2L9"/>
<gene>
    <name evidence="3" type="ORF">GLAREA_12157</name>
</gene>
<dbReference type="RefSeq" id="XP_008081130.1">
    <property type="nucleotide sequence ID" value="XM_008082939.1"/>
</dbReference>
<dbReference type="KEGG" id="glz:GLAREA_12157"/>
<sequence>MRLLHTTKLRLEEFWGGNIPPYAILSHIWGEDEVSFQQITTDVGNQHRGYEKITSACTLAASDEFDYIWIDTCCIDRSSSAELSEAINSMFRWYKESNTCYVYLADVKVPSSSNNYNGIGLLEQISGSRWFTRGWTLQELIAPSNVVFLDVTWELLGTKSSLQSEISDLTGIPESILQGSDLASASVAQRMSWASQRMTTRVEDIAYCLMGLFGVNMPMLYGEGDNAFIRLQNEILKVSDDHSIFAWKSDDARGGLLATSPASFRMSSKFIPSKSFSKSSFSTNRGIRLNVRFVDTKNSQAVRLAVVSCAEEGKSGNFVGIYLKESPAFDKGCFVRTRSDRLRLVNLKKVRRSEYPEQTIFVQREHNVGSVLGNKKTLSRISEQLGDDYDSGSDIASIFSDGRTSTSSVSTANLNHFQTTGVREVARALLSQDMLKSLYITAVCNLERRKARVHIRGFLKEYGRNLLKEAFAVSLQVQAAKFVQELAGHIADEISWSITGFENVNRPPEIKSEHKDLETWLSSVRVQSGHAEESVAPDFAVNVDEVFEQEQSDEELDGGLQFPNIDKVKDFLLRSKAFGTLVAAMRTWLKVEVRSSSGEPRPALPGILNNQDQKVDKAPENLVISGSFRQHTKDMENLATEASINLRQNSIHVADTRSIPRQSRGSVSDFFFSLLDYQGISFYLYDFVELFVPLVRPGFKRLRWRCSCDVILWGDFPVDEEPALDLLKRELSWQKVPFTQNVAGRGPLSRPNVDSKPGGSATIPLEPIGPFAPSIQPKFLQPRGLSSLNRASVSGSFLSTQSHIVHVTTSPKFFEVCINIGNFAIEHHEVDISHVSSDSELFALIWDKYNSSRGIGLRRLFLRPRNVDFVMFSVSRGVKYGTGIHKKPDEFPPPTEIEKKRYHYLHPKIRMPVNVFLHYLHRARWNIFGEHAETTWLRRLPKKLNESILTQALPYDAANQNDQQEVPMTDPNLAFGWGVHIIDGPNHAVLGVLLAISIGVAFLVSGLIVGFAKTQEQGFGVGSFLLTIFASIMAAMYFQLQDQ</sequence>
<accession>S3D2L9</accession>
<organism evidence="3 4">
    <name type="scientific">Glarea lozoyensis (strain ATCC 20868 / MF5171)</name>
    <dbReference type="NCBI Taxonomy" id="1116229"/>
    <lineage>
        <taxon>Eukaryota</taxon>
        <taxon>Fungi</taxon>
        <taxon>Dikarya</taxon>
        <taxon>Ascomycota</taxon>
        <taxon>Pezizomycotina</taxon>
        <taxon>Leotiomycetes</taxon>
        <taxon>Helotiales</taxon>
        <taxon>Helotiaceae</taxon>
        <taxon>Glarea</taxon>
    </lineage>
</organism>
<proteinExistence type="predicted"/>
<evidence type="ECO:0000256" key="1">
    <source>
        <dbReference type="SAM" id="Phobius"/>
    </source>
</evidence>
<dbReference type="eggNOG" id="KOG4177">
    <property type="taxonomic scope" value="Eukaryota"/>
</dbReference>
<keyword evidence="1" id="KW-0812">Transmembrane</keyword>
<keyword evidence="4" id="KW-1185">Reference proteome</keyword>
<feature type="transmembrane region" description="Helical" evidence="1">
    <location>
        <begin position="1019"/>
        <end position="1040"/>
    </location>
</feature>
<reference evidence="3 4" key="1">
    <citation type="journal article" date="2013" name="BMC Genomics">
        <title>Genomics-driven discovery of the pneumocandin biosynthetic gene cluster in the fungus Glarea lozoyensis.</title>
        <authorList>
            <person name="Chen L."/>
            <person name="Yue Q."/>
            <person name="Zhang X."/>
            <person name="Xiang M."/>
            <person name="Wang C."/>
            <person name="Li S."/>
            <person name="Che Y."/>
            <person name="Ortiz-Lopez F.J."/>
            <person name="Bills G.F."/>
            <person name="Liu X."/>
            <person name="An Z."/>
        </authorList>
    </citation>
    <scope>NUCLEOTIDE SEQUENCE [LARGE SCALE GENOMIC DNA]</scope>
    <source>
        <strain evidence="4">ATCC 20868 / MF5171</strain>
    </source>
</reference>
<feature type="domain" description="Heterokaryon incompatibility" evidence="2">
    <location>
        <begin position="22"/>
        <end position="108"/>
    </location>
</feature>
<dbReference type="GeneID" id="19471198"/>
<dbReference type="PANTHER" id="PTHR10622">
    <property type="entry name" value="HET DOMAIN-CONTAINING PROTEIN"/>
    <property type="match status" value="1"/>
</dbReference>
<dbReference type="OMA" id="FEVCINI"/>
<evidence type="ECO:0000313" key="3">
    <source>
        <dbReference type="EMBL" id="EPE32075.1"/>
    </source>
</evidence>
<evidence type="ECO:0000313" key="4">
    <source>
        <dbReference type="Proteomes" id="UP000016922"/>
    </source>
</evidence>
<dbReference type="EMBL" id="KE145360">
    <property type="protein sequence ID" value="EPE32075.1"/>
    <property type="molecule type" value="Genomic_DNA"/>
</dbReference>
<dbReference type="OrthoDB" id="409136at2759"/>
<protein>
    <recommendedName>
        <fullName evidence="2">Heterokaryon incompatibility domain-containing protein</fullName>
    </recommendedName>
</protein>
<dbReference type="AlphaFoldDB" id="S3D2L9"/>
<dbReference type="Pfam" id="PF06985">
    <property type="entry name" value="HET"/>
    <property type="match status" value="1"/>
</dbReference>
<dbReference type="InterPro" id="IPR010730">
    <property type="entry name" value="HET"/>
</dbReference>
<keyword evidence="1" id="KW-1133">Transmembrane helix</keyword>
<keyword evidence="1" id="KW-0472">Membrane</keyword>
<evidence type="ECO:0000259" key="2">
    <source>
        <dbReference type="Pfam" id="PF06985"/>
    </source>
</evidence>
<dbReference type="Proteomes" id="UP000016922">
    <property type="component" value="Unassembled WGS sequence"/>
</dbReference>
<dbReference type="PANTHER" id="PTHR10622:SF10">
    <property type="entry name" value="HET DOMAIN-CONTAINING PROTEIN"/>
    <property type="match status" value="1"/>
</dbReference>
<dbReference type="HOGENOM" id="CLU_292218_0_0_1"/>